<feature type="transmembrane region" description="Helical" evidence="1">
    <location>
        <begin position="178"/>
        <end position="196"/>
    </location>
</feature>
<keyword evidence="3" id="KW-0378">Hydrolase</keyword>
<evidence type="ECO:0000259" key="2">
    <source>
        <dbReference type="Pfam" id="PF02517"/>
    </source>
</evidence>
<comment type="caution">
    <text evidence="3">The sequence shown here is derived from an EMBL/GenBank/DDBJ whole genome shotgun (WGS) entry which is preliminary data.</text>
</comment>
<keyword evidence="4" id="KW-1185">Reference proteome</keyword>
<feature type="transmembrane region" description="Helical" evidence="1">
    <location>
        <begin position="78"/>
        <end position="98"/>
    </location>
</feature>
<dbReference type="EMBL" id="QQRQ01000007">
    <property type="protein sequence ID" value="RFT06772.1"/>
    <property type="molecule type" value="Genomic_DNA"/>
</dbReference>
<feature type="transmembrane region" description="Helical" evidence="1">
    <location>
        <begin position="217"/>
        <end position="241"/>
    </location>
</feature>
<feature type="transmembrane region" description="Helical" evidence="1">
    <location>
        <begin position="253"/>
        <end position="274"/>
    </location>
</feature>
<dbReference type="OrthoDB" id="9777755at2"/>
<dbReference type="GO" id="GO:0080120">
    <property type="term" value="P:CAAX-box protein maturation"/>
    <property type="evidence" value="ECO:0007669"/>
    <property type="project" value="UniProtKB-ARBA"/>
</dbReference>
<feature type="transmembrane region" description="Helical" evidence="1">
    <location>
        <begin position="16"/>
        <end position="36"/>
    </location>
</feature>
<feature type="domain" description="CAAX prenyl protease 2/Lysostaphin resistance protein A-like" evidence="2">
    <location>
        <begin position="185"/>
        <end position="294"/>
    </location>
</feature>
<dbReference type="RefSeq" id="WP_117142142.1">
    <property type="nucleotide sequence ID" value="NZ_CAKXKJ010000002.1"/>
</dbReference>
<proteinExistence type="predicted"/>
<sequence length="342" mass="39225">MKKSETHSAQKECREPLIFLLVTYGIPYLMIIPMAILTDMGKKVDFFVSAQMFCPAAGLLVAKLLCDKDKRCMPKNFFIGYLVLTGITLLWCFTTFFLPFQQVSTGGMVLSIITALVFISVYLSESNDARSAYGLKSKNWKLSVCLLILFVVLHCVSLLLVILLTATGNVMDALRTCFSQLFQPAILFLFLYNFHYHFGEEYGWRSYFQPLLQKKFGIVKGVLLFGVLWELWHLPMVIFFFAPWVSMTSPIELVQVILGRLISTTTLGIFIAYAYMRTNNVWLPVIIHFLHNTIVMFSLMNFASMEAPNGGVEYWHIIFVYVLILMVFFTPLLFSKVFRSKI</sequence>
<dbReference type="GO" id="GO:0008237">
    <property type="term" value="F:metallopeptidase activity"/>
    <property type="evidence" value="ECO:0007669"/>
    <property type="project" value="UniProtKB-KW"/>
</dbReference>
<evidence type="ECO:0000256" key="1">
    <source>
        <dbReference type="SAM" id="Phobius"/>
    </source>
</evidence>
<keyword evidence="1" id="KW-1133">Transmembrane helix</keyword>
<dbReference type="Pfam" id="PF02517">
    <property type="entry name" value="Rce1-like"/>
    <property type="match status" value="1"/>
</dbReference>
<dbReference type="GO" id="GO:0006508">
    <property type="term" value="P:proteolysis"/>
    <property type="evidence" value="ECO:0007669"/>
    <property type="project" value="UniProtKB-KW"/>
</dbReference>
<protein>
    <submittedName>
        <fullName evidence="3">CPBP family intramembrane metalloprotease</fullName>
    </submittedName>
</protein>
<keyword evidence="1" id="KW-0812">Transmembrane</keyword>
<keyword evidence="3" id="KW-0645">Protease</keyword>
<dbReference type="Proteomes" id="UP000260649">
    <property type="component" value="Unassembled WGS sequence"/>
</dbReference>
<dbReference type="PANTHER" id="PTHR35797">
    <property type="entry name" value="PROTEASE-RELATED"/>
    <property type="match status" value="1"/>
</dbReference>
<name>A0A3E2B411_9FIRM</name>
<accession>A0A3E2B411</accession>
<feature type="transmembrane region" description="Helical" evidence="1">
    <location>
        <begin position="144"/>
        <end position="166"/>
    </location>
</feature>
<gene>
    <name evidence="3" type="ORF">DV520_06120</name>
</gene>
<evidence type="ECO:0000313" key="3">
    <source>
        <dbReference type="EMBL" id="RFT06772.1"/>
    </source>
</evidence>
<feature type="transmembrane region" description="Helical" evidence="1">
    <location>
        <begin position="104"/>
        <end position="123"/>
    </location>
</feature>
<dbReference type="AlphaFoldDB" id="A0A3E2B411"/>
<dbReference type="GO" id="GO:0004175">
    <property type="term" value="F:endopeptidase activity"/>
    <property type="evidence" value="ECO:0007669"/>
    <property type="project" value="UniProtKB-ARBA"/>
</dbReference>
<dbReference type="GeneID" id="97995311"/>
<dbReference type="InterPro" id="IPR042150">
    <property type="entry name" value="MmRce1-like"/>
</dbReference>
<feature type="transmembrane region" description="Helical" evidence="1">
    <location>
        <begin position="314"/>
        <end position="334"/>
    </location>
</feature>
<evidence type="ECO:0000313" key="4">
    <source>
        <dbReference type="Proteomes" id="UP000260649"/>
    </source>
</evidence>
<dbReference type="PANTHER" id="PTHR35797:SF1">
    <property type="entry name" value="PROTEASE"/>
    <property type="match status" value="1"/>
</dbReference>
<keyword evidence="3" id="KW-0482">Metalloprotease</keyword>
<feature type="transmembrane region" description="Helical" evidence="1">
    <location>
        <begin position="48"/>
        <end position="66"/>
    </location>
</feature>
<reference evidence="3 4" key="1">
    <citation type="submission" date="2018-07" db="EMBL/GenBank/DDBJ databases">
        <title>GABA Modulating Bacteria of the Human Gut Microbiota.</title>
        <authorList>
            <person name="Strandwitz P."/>
            <person name="Kim K.H."/>
            <person name="Terekhova D."/>
            <person name="Liu J.K."/>
            <person name="Sharma A."/>
            <person name="Levering J."/>
            <person name="Mcdonald D."/>
            <person name="Dietrich D."/>
            <person name="Ramadhar T.R."/>
            <person name="Lekbua A."/>
            <person name="Mroue N."/>
            <person name="Liston C."/>
            <person name="Stewart E.J."/>
            <person name="Dubin M.J."/>
            <person name="Zengler K."/>
            <person name="Knight R."/>
            <person name="Gilbert J.A."/>
            <person name="Clardy J."/>
            <person name="Lewis K."/>
        </authorList>
    </citation>
    <scope>NUCLEOTIDE SEQUENCE [LARGE SCALE GENOMIC DNA]</scope>
    <source>
        <strain evidence="3 4">KLE1738</strain>
    </source>
</reference>
<keyword evidence="1" id="KW-0472">Membrane</keyword>
<feature type="transmembrane region" description="Helical" evidence="1">
    <location>
        <begin position="281"/>
        <end position="302"/>
    </location>
</feature>
<dbReference type="InterPro" id="IPR003675">
    <property type="entry name" value="Rce1/LyrA-like_dom"/>
</dbReference>
<organism evidence="3 4">
    <name type="scientific">Evtepia gabavorous</name>
    <dbReference type="NCBI Taxonomy" id="2211183"/>
    <lineage>
        <taxon>Bacteria</taxon>
        <taxon>Bacillati</taxon>
        <taxon>Bacillota</taxon>
        <taxon>Clostridia</taxon>
        <taxon>Eubacteriales</taxon>
        <taxon>Evtepia</taxon>
    </lineage>
</organism>